<proteinExistence type="predicted"/>
<dbReference type="AlphaFoldDB" id="A0A2S6NHJ4"/>
<comment type="caution">
    <text evidence="2">The sequence shown here is derived from an EMBL/GenBank/DDBJ whole genome shotgun (WGS) entry which is preliminary data.</text>
</comment>
<evidence type="ECO:0000313" key="3">
    <source>
        <dbReference type="Proteomes" id="UP000239724"/>
    </source>
</evidence>
<name>A0A2S6NHJ4_RHOGL</name>
<sequence length="132" mass="14009">MARQVRHAADLAWVPESVGIHIVKVEWRAADAALVLTLRTGTQIIDRRDEVVALGEPDSNAIALMVACAQRHGWLSAAVHGSEAFRVAAARALLAAGIKIVDPPLPAEEVATLLTQAASEASRPPASPARRR</sequence>
<accession>A0A2S6NHJ4</accession>
<dbReference type="InterPro" id="IPR040677">
    <property type="entry name" value="LPD7"/>
</dbReference>
<gene>
    <name evidence="2" type="ORF">CCS01_12575</name>
</gene>
<dbReference type="Proteomes" id="UP000239724">
    <property type="component" value="Unassembled WGS sequence"/>
</dbReference>
<dbReference type="EMBL" id="NHRY01000131">
    <property type="protein sequence ID" value="PPQ34071.1"/>
    <property type="molecule type" value="Genomic_DNA"/>
</dbReference>
<reference evidence="2 3" key="1">
    <citation type="journal article" date="2018" name="Arch. Microbiol.">
        <title>New insights into the metabolic potential of the phototrophic purple bacterium Rhodopila globiformis DSM 161(T) from its draft genome sequence and evidence for a vanadium-dependent nitrogenase.</title>
        <authorList>
            <person name="Imhoff J.F."/>
            <person name="Rahn T."/>
            <person name="Kunzel S."/>
            <person name="Neulinger S.C."/>
        </authorList>
    </citation>
    <scope>NUCLEOTIDE SEQUENCE [LARGE SCALE GENOMIC DNA]</scope>
    <source>
        <strain evidence="2 3">DSM 161</strain>
    </source>
</reference>
<dbReference type="Pfam" id="PF18821">
    <property type="entry name" value="LPD7"/>
    <property type="match status" value="1"/>
</dbReference>
<evidence type="ECO:0000313" key="2">
    <source>
        <dbReference type="EMBL" id="PPQ34071.1"/>
    </source>
</evidence>
<protein>
    <recommendedName>
        <fullName evidence="1">Large polyvalent protein-associated domain-containing protein</fullName>
    </recommendedName>
</protein>
<evidence type="ECO:0000259" key="1">
    <source>
        <dbReference type="Pfam" id="PF18821"/>
    </source>
</evidence>
<dbReference type="RefSeq" id="WP_104519201.1">
    <property type="nucleotide sequence ID" value="NZ_NHRY01000131.1"/>
</dbReference>
<organism evidence="2 3">
    <name type="scientific">Rhodopila globiformis</name>
    <name type="common">Rhodopseudomonas globiformis</name>
    <dbReference type="NCBI Taxonomy" id="1071"/>
    <lineage>
        <taxon>Bacteria</taxon>
        <taxon>Pseudomonadati</taxon>
        <taxon>Pseudomonadota</taxon>
        <taxon>Alphaproteobacteria</taxon>
        <taxon>Acetobacterales</taxon>
        <taxon>Acetobacteraceae</taxon>
        <taxon>Rhodopila</taxon>
    </lineage>
</organism>
<feature type="domain" description="Large polyvalent protein-associated" evidence="1">
    <location>
        <begin position="39"/>
        <end position="105"/>
    </location>
</feature>
<keyword evidence="3" id="KW-1185">Reference proteome</keyword>